<feature type="transmembrane region" description="Helical" evidence="1">
    <location>
        <begin position="21"/>
        <end position="40"/>
    </location>
</feature>
<evidence type="ECO:0000313" key="2">
    <source>
        <dbReference type="EMBL" id="CAH1442431.1"/>
    </source>
</evidence>
<evidence type="ECO:0000313" key="3">
    <source>
        <dbReference type="Proteomes" id="UP001157418"/>
    </source>
</evidence>
<sequence>MGELEGRILARQLGRHIRLEYATGVCSHTVFHPLFLSLVSLKITVMISDFEISGVSLFVFVSLSISFIYGVIDNASFSKKMIHLYPKLIKVGI</sequence>
<keyword evidence="1" id="KW-1133">Transmembrane helix</keyword>
<feature type="transmembrane region" description="Helical" evidence="1">
    <location>
        <begin position="52"/>
        <end position="72"/>
    </location>
</feature>
<protein>
    <submittedName>
        <fullName evidence="2">Uncharacterized protein</fullName>
    </submittedName>
</protein>
<organism evidence="2 3">
    <name type="scientific">Lactuca virosa</name>
    <dbReference type="NCBI Taxonomy" id="75947"/>
    <lineage>
        <taxon>Eukaryota</taxon>
        <taxon>Viridiplantae</taxon>
        <taxon>Streptophyta</taxon>
        <taxon>Embryophyta</taxon>
        <taxon>Tracheophyta</taxon>
        <taxon>Spermatophyta</taxon>
        <taxon>Magnoliopsida</taxon>
        <taxon>eudicotyledons</taxon>
        <taxon>Gunneridae</taxon>
        <taxon>Pentapetalae</taxon>
        <taxon>asterids</taxon>
        <taxon>campanulids</taxon>
        <taxon>Asterales</taxon>
        <taxon>Asteraceae</taxon>
        <taxon>Cichorioideae</taxon>
        <taxon>Cichorieae</taxon>
        <taxon>Lactucinae</taxon>
        <taxon>Lactuca</taxon>
    </lineage>
</organism>
<evidence type="ECO:0000256" key="1">
    <source>
        <dbReference type="SAM" id="Phobius"/>
    </source>
</evidence>
<accession>A0AAU9NXB7</accession>
<proteinExistence type="predicted"/>
<dbReference type="EMBL" id="CAKMRJ010005412">
    <property type="protein sequence ID" value="CAH1442431.1"/>
    <property type="molecule type" value="Genomic_DNA"/>
</dbReference>
<keyword evidence="1" id="KW-0472">Membrane</keyword>
<dbReference type="AlphaFoldDB" id="A0AAU9NXB7"/>
<keyword evidence="1" id="KW-0812">Transmembrane</keyword>
<dbReference type="Proteomes" id="UP001157418">
    <property type="component" value="Unassembled WGS sequence"/>
</dbReference>
<gene>
    <name evidence="2" type="ORF">LVIROSA_LOCUS28419</name>
</gene>
<name>A0AAU9NXB7_9ASTR</name>
<keyword evidence="3" id="KW-1185">Reference proteome</keyword>
<reference evidence="2 3" key="1">
    <citation type="submission" date="2022-01" db="EMBL/GenBank/DDBJ databases">
        <authorList>
            <person name="Xiong W."/>
            <person name="Schranz E."/>
        </authorList>
    </citation>
    <scope>NUCLEOTIDE SEQUENCE [LARGE SCALE GENOMIC DNA]</scope>
</reference>
<comment type="caution">
    <text evidence="2">The sequence shown here is derived from an EMBL/GenBank/DDBJ whole genome shotgun (WGS) entry which is preliminary data.</text>
</comment>